<name>A0A2S7UVH8_9GAMM</name>
<gene>
    <name evidence="1" type="ORF">BTO11_10225</name>
</gene>
<sequence>MDTSVHDITALFAQLGLDNTPAGIENFIKTSVIADGVAIENAEFWNVAQASFIADSLQEDSDWSEVIDQLDTMLRS</sequence>
<proteinExistence type="predicted"/>
<dbReference type="InterPro" id="IPR021250">
    <property type="entry name" value="DUF2789"/>
</dbReference>
<dbReference type="InterPro" id="IPR038086">
    <property type="entry name" value="DUF2789_sf"/>
</dbReference>
<evidence type="ECO:0000313" key="2">
    <source>
        <dbReference type="Proteomes" id="UP000239007"/>
    </source>
</evidence>
<dbReference type="Proteomes" id="UP000239007">
    <property type="component" value="Unassembled WGS sequence"/>
</dbReference>
<dbReference type="Pfam" id="PF10982">
    <property type="entry name" value="DUF2789"/>
    <property type="match status" value="1"/>
</dbReference>
<protein>
    <recommendedName>
        <fullName evidence="3">DUF2789 domain-containing protein</fullName>
    </recommendedName>
</protein>
<keyword evidence="2" id="KW-1185">Reference proteome</keyword>
<accession>A0A2S7UVH8</accession>
<dbReference type="RefSeq" id="WP_105052502.1">
    <property type="nucleotide sequence ID" value="NZ_BMYG01000007.1"/>
</dbReference>
<evidence type="ECO:0000313" key="1">
    <source>
        <dbReference type="EMBL" id="PQJ53996.1"/>
    </source>
</evidence>
<evidence type="ECO:0008006" key="3">
    <source>
        <dbReference type="Google" id="ProtNLM"/>
    </source>
</evidence>
<dbReference type="AlphaFoldDB" id="A0A2S7UVH8"/>
<dbReference type="OrthoDB" id="5828847at2"/>
<dbReference type="Gene3D" id="1.10.10.1130">
    <property type="entry name" value="Uncharacterised protein PF10982, DUF2789"/>
    <property type="match status" value="1"/>
</dbReference>
<comment type="caution">
    <text evidence="1">The sequence shown here is derived from an EMBL/GenBank/DDBJ whole genome shotgun (WGS) entry which is preliminary data.</text>
</comment>
<reference evidence="1 2" key="1">
    <citation type="submission" date="2016-12" db="EMBL/GenBank/DDBJ databases">
        <title>Diversity of luminous bacteria.</title>
        <authorList>
            <person name="Yoshizawa S."/>
            <person name="Kogure K."/>
        </authorList>
    </citation>
    <scope>NUCLEOTIDE SEQUENCE [LARGE SCALE GENOMIC DNA]</scope>
    <source>
        <strain evidence="1 2">SA4-48</strain>
    </source>
</reference>
<organism evidence="1 2">
    <name type="scientific">Psychrosphaera saromensis</name>
    <dbReference type="NCBI Taxonomy" id="716813"/>
    <lineage>
        <taxon>Bacteria</taxon>
        <taxon>Pseudomonadati</taxon>
        <taxon>Pseudomonadota</taxon>
        <taxon>Gammaproteobacteria</taxon>
        <taxon>Alteromonadales</taxon>
        <taxon>Pseudoalteromonadaceae</taxon>
        <taxon>Psychrosphaera</taxon>
    </lineage>
</organism>
<dbReference type="EMBL" id="MSCH01000003">
    <property type="protein sequence ID" value="PQJ53996.1"/>
    <property type="molecule type" value="Genomic_DNA"/>
</dbReference>